<organism evidence="1 2">
    <name type="scientific">Catharanthus roseus</name>
    <name type="common">Madagascar periwinkle</name>
    <name type="synonym">Vinca rosea</name>
    <dbReference type="NCBI Taxonomy" id="4058"/>
    <lineage>
        <taxon>Eukaryota</taxon>
        <taxon>Viridiplantae</taxon>
        <taxon>Streptophyta</taxon>
        <taxon>Embryophyta</taxon>
        <taxon>Tracheophyta</taxon>
        <taxon>Spermatophyta</taxon>
        <taxon>Magnoliopsida</taxon>
        <taxon>eudicotyledons</taxon>
        <taxon>Gunneridae</taxon>
        <taxon>Pentapetalae</taxon>
        <taxon>asterids</taxon>
        <taxon>lamiids</taxon>
        <taxon>Gentianales</taxon>
        <taxon>Apocynaceae</taxon>
        <taxon>Rauvolfioideae</taxon>
        <taxon>Vinceae</taxon>
        <taxon>Catharanthinae</taxon>
        <taxon>Catharanthus</taxon>
    </lineage>
</organism>
<keyword evidence="2" id="KW-1185">Reference proteome</keyword>
<dbReference type="Proteomes" id="UP001060085">
    <property type="component" value="Linkage Group LG08"/>
</dbReference>
<name>A0ACB9ZQL4_CATRO</name>
<evidence type="ECO:0000313" key="2">
    <source>
        <dbReference type="Proteomes" id="UP001060085"/>
    </source>
</evidence>
<gene>
    <name evidence="1" type="ORF">M9H77_35900</name>
</gene>
<sequence>MKAHFIEAYPSFWKVPDKMKSMWCIEFGKRYRWDPMHERTIRDAWKRRASLRYKDLMYEVHTNRYQPNWMTTPQNTSLWTVSRYTIRPVLGEELKANAECLHIETAAGGSNKGHVYGFGSQSAVVTVKRWVGSSSSMSSVPSVSSARMTTRCVSRGR</sequence>
<comment type="caution">
    <text evidence="1">The sequence shown here is derived from an EMBL/GenBank/DDBJ whole genome shotgun (WGS) entry which is preliminary data.</text>
</comment>
<protein>
    <submittedName>
        <fullName evidence="1">Uncharacterized protein</fullName>
    </submittedName>
</protein>
<proteinExistence type="predicted"/>
<accession>A0ACB9ZQL4</accession>
<reference evidence="2" key="1">
    <citation type="journal article" date="2023" name="Nat. Plants">
        <title>Single-cell RNA sequencing provides a high-resolution roadmap for understanding the multicellular compartmentation of specialized metabolism.</title>
        <authorList>
            <person name="Sun S."/>
            <person name="Shen X."/>
            <person name="Li Y."/>
            <person name="Li Y."/>
            <person name="Wang S."/>
            <person name="Li R."/>
            <person name="Zhang H."/>
            <person name="Shen G."/>
            <person name="Guo B."/>
            <person name="Wei J."/>
            <person name="Xu J."/>
            <person name="St-Pierre B."/>
            <person name="Chen S."/>
            <person name="Sun C."/>
        </authorList>
    </citation>
    <scope>NUCLEOTIDE SEQUENCE [LARGE SCALE GENOMIC DNA]</scope>
</reference>
<dbReference type="EMBL" id="CM044708">
    <property type="protein sequence ID" value="KAI5649895.1"/>
    <property type="molecule type" value="Genomic_DNA"/>
</dbReference>
<evidence type="ECO:0000313" key="1">
    <source>
        <dbReference type="EMBL" id="KAI5649895.1"/>
    </source>
</evidence>